<evidence type="ECO:0000313" key="1">
    <source>
        <dbReference type="EMBL" id="MBC9226970.1"/>
    </source>
</evidence>
<protein>
    <submittedName>
        <fullName evidence="1">Uncharacterized protein</fullName>
    </submittedName>
</protein>
<dbReference type="EMBL" id="JACTVM010000003">
    <property type="protein sequence ID" value="MBC9226970.1"/>
    <property type="molecule type" value="Genomic_DNA"/>
</dbReference>
<dbReference type="RefSeq" id="WP_187769671.1">
    <property type="nucleotide sequence ID" value="NZ_JACTVM010000003.1"/>
</dbReference>
<name>A0A8I0EXL4_9ACTN</name>
<accession>A0A8I0EXL4</accession>
<evidence type="ECO:0000313" key="2">
    <source>
        <dbReference type="Proteomes" id="UP000620591"/>
    </source>
</evidence>
<dbReference type="AlphaFoldDB" id="A0A8I0EXL4"/>
<gene>
    <name evidence="1" type="ORF">IBG24_11630</name>
</gene>
<organism evidence="1 2">
    <name type="scientific">Aeromicrobium senzhongii</name>
    <dbReference type="NCBI Taxonomy" id="2663859"/>
    <lineage>
        <taxon>Bacteria</taxon>
        <taxon>Bacillati</taxon>
        <taxon>Actinomycetota</taxon>
        <taxon>Actinomycetes</taxon>
        <taxon>Propionibacteriales</taxon>
        <taxon>Nocardioidaceae</taxon>
        <taxon>Aeromicrobium</taxon>
    </lineage>
</organism>
<dbReference type="Proteomes" id="UP000620591">
    <property type="component" value="Unassembled WGS sequence"/>
</dbReference>
<sequence>MRKEDLISSIAEVAGIPDPGAGVGSSVYKSLFVGLCLKFGIDPNGTMPQLAQRIVTAADLPYNARLFDSRLTPSKGGSTVTLEGLRAILEAVRKLKA</sequence>
<reference evidence="1" key="1">
    <citation type="submission" date="2020-09" db="EMBL/GenBank/DDBJ databases">
        <title>Novel species in genus Aeromicrobium.</title>
        <authorList>
            <person name="Zhang G."/>
        </authorList>
    </citation>
    <scope>NUCLEOTIDE SEQUENCE</scope>
    <source>
        <strain evidence="1">Zg-636</strain>
    </source>
</reference>
<proteinExistence type="predicted"/>
<comment type="caution">
    <text evidence="1">The sequence shown here is derived from an EMBL/GenBank/DDBJ whole genome shotgun (WGS) entry which is preliminary data.</text>
</comment>